<dbReference type="InterPro" id="IPR005829">
    <property type="entry name" value="Sugar_transporter_CS"/>
</dbReference>
<keyword evidence="3" id="KW-0813">Transport</keyword>
<evidence type="ECO:0000256" key="8">
    <source>
        <dbReference type="SAM" id="Phobius"/>
    </source>
</evidence>
<keyword evidence="4" id="KW-1003">Cell membrane</keyword>
<keyword evidence="7 8" id="KW-0472">Membrane</keyword>
<evidence type="ECO:0000256" key="2">
    <source>
        <dbReference type="ARBA" id="ARBA00006236"/>
    </source>
</evidence>
<feature type="transmembrane region" description="Helical" evidence="8">
    <location>
        <begin position="279"/>
        <end position="297"/>
    </location>
</feature>
<dbReference type="InterPro" id="IPR020846">
    <property type="entry name" value="MFS_dom"/>
</dbReference>
<evidence type="ECO:0000256" key="5">
    <source>
        <dbReference type="ARBA" id="ARBA00022692"/>
    </source>
</evidence>
<keyword evidence="5 8" id="KW-0812">Transmembrane</keyword>
<reference evidence="10 11" key="1">
    <citation type="submission" date="2020-11" db="EMBL/GenBank/DDBJ databases">
        <authorList>
            <person name="Peeters C."/>
        </authorList>
    </citation>
    <scope>NUCLEOTIDE SEQUENCE [LARGE SCALE GENOMIC DNA]</scope>
    <source>
        <strain evidence="10 11">LMG 8286</strain>
    </source>
</reference>
<dbReference type="SUPFAM" id="SSF103473">
    <property type="entry name" value="MFS general substrate transporter"/>
    <property type="match status" value="1"/>
</dbReference>
<sequence length="393" mass="42479">MRRKHNSRLFLLLFLGALSAFGPFVIDLYLPALPSISSWFGASTSLTQLTLTTSMAGLAIGQLLIGPISDKFGRKTPLTISLIIYTISTICIFFTTSIEMFIFMRVIQGLASAGSVVIARAIVSDIYSGHELTKFFTLMMTINSLAPILSPVVGSLLMKFTDWHGIFIVLSIIGIILFIANFNFKESLPPERRFQTSLLQSYGVYKEILVYKKFMTFVMVMTFALGAMFAYIAASSFIFQEKFMLSPFEYALCFALNGLAIPIGAGISAKLKESKGIKVGVAGLLASSIYTACALNLGLGVEFVIPAFIIQMFFTGCILPTASALAMNCGRKYAGSASAVLGFCPFLLGGIVSPLAGLADIFASTSILIFLCALGAFCMYLIASKFGYLKAEN</sequence>
<gene>
    <name evidence="10" type="primary">bcr</name>
    <name evidence="10" type="ORF">LMG8286_01569</name>
</gene>
<dbReference type="NCBIfam" id="TIGR00710">
    <property type="entry name" value="efflux_Bcr_CflA"/>
    <property type="match status" value="1"/>
</dbReference>
<dbReference type="InterPro" id="IPR004812">
    <property type="entry name" value="Efflux_drug-R_Bcr/CmlA"/>
</dbReference>
<accession>A0ABM8Q7U2</accession>
<proteinExistence type="inferred from homology"/>
<evidence type="ECO:0000256" key="1">
    <source>
        <dbReference type="ARBA" id="ARBA00004651"/>
    </source>
</evidence>
<evidence type="ECO:0000256" key="6">
    <source>
        <dbReference type="ARBA" id="ARBA00022989"/>
    </source>
</evidence>
<evidence type="ECO:0000313" key="10">
    <source>
        <dbReference type="EMBL" id="CAD7288870.1"/>
    </source>
</evidence>
<feature type="transmembrane region" description="Helical" evidence="8">
    <location>
        <begin position="333"/>
        <end position="355"/>
    </location>
</feature>
<feature type="transmembrane region" description="Helical" evidence="8">
    <location>
        <begin position="361"/>
        <end position="383"/>
    </location>
</feature>
<feature type="transmembrane region" description="Helical" evidence="8">
    <location>
        <begin position="46"/>
        <end position="65"/>
    </location>
</feature>
<dbReference type="PROSITE" id="PS50850">
    <property type="entry name" value="MFS"/>
    <property type="match status" value="1"/>
</dbReference>
<dbReference type="Pfam" id="PF07690">
    <property type="entry name" value="MFS_1"/>
    <property type="match status" value="1"/>
</dbReference>
<protein>
    <submittedName>
        <fullName evidence="10">Bicyclomycin resistance protein</fullName>
    </submittedName>
</protein>
<dbReference type="Proteomes" id="UP000789359">
    <property type="component" value="Unassembled WGS sequence"/>
</dbReference>
<keyword evidence="11" id="KW-1185">Reference proteome</keyword>
<comment type="similarity">
    <text evidence="2">Belongs to the major facilitator superfamily. Bcr/CmlA family.</text>
</comment>
<keyword evidence="6 8" id="KW-1133">Transmembrane helix</keyword>
<dbReference type="EMBL" id="CAJHOE010000004">
    <property type="protein sequence ID" value="CAD7288870.1"/>
    <property type="molecule type" value="Genomic_DNA"/>
</dbReference>
<evidence type="ECO:0000256" key="7">
    <source>
        <dbReference type="ARBA" id="ARBA00023136"/>
    </source>
</evidence>
<feature type="domain" description="Major facilitator superfamily (MFS) profile" evidence="9">
    <location>
        <begin position="8"/>
        <end position="387"/>
    </location>
</feature>
<dbReference type="InterPro" id="IPR036259">
    <property type="entry name" value="MFS_trans_sf"/>
</dbReference>
<evidence type="ECO:0000256" key="3">
    <source>
        <dbReference type="ARBA" id="ARBA00022448"/>
    </source>
</evidence>
<feature type="transmembrane region" description="Helical" evidence="8">
    <location>
        <begin position="214"/>
        <end position="239"/>
    </location>
</feature>
<feature type="transmembrane region" description="Helical" evidence="8">
    <location>
        <begin position="102"/>
        <end position="123"/>
    </location>
</feature>
<feature type="transmembrane region" description="Helical" evidence="8">
    <location>
        <begin position="135"/>
        <end position="157"/>
    </location>
</feature>
<feature type="transmembrane region" description="Helical" evidence="8">
    <location>
        <begin position="245"/>
        <end position="267"/>
    </location>
</feature>
<dbReference type="CDD" id="cd17320">
    <property type="entry name" value="MFS_MdfA_MDR_like"/>
    <property type="match status" value="1"/>
</dbReference>
<dbReference type="RefSeq" id="WP_230057311.1">
    <property type="nucleotide sequence ID" value="NZ_CAJHOE010000004.1"/>
</dbReference>
<feature type="transmembrane region" description="Helical" evidence="8">
    <location>
        <begin position="77"/>
        <end position="96"/>
    </location>
</feature>
<dbReference type="PANTHER" id="PTHR23502">
    <property type="entry name" value="MAJOR FACILITATOR SUPERFAMILY"/>
    <property type="match status" value="1"/>
</dbReference>
<feature type="transmembrane region" description="Helical" evidence="8">
    <location>
        <begin position="303"/>
        <end position="326"/>
    </location>
</feature>
<evidence type="ECO:0000313" key="11">
    <source>
        <dbReference type="Proteomes" id="UP000789359"/>
    </source>
</evidence>
<dbReference type="InterPro" id="IPR011701">
    <property type="entry name" value="MFS"/>
</dbReference>
<name>A0ABM8Q7U2_9BACT</name>
<feature type="transmembrane region" description="Helical" evidence="8">
    <location>
        <begin position="9"/>
        <end position="26"/>
    </location>
</feature>
<dbReference type="PANTHER" id="PTHR23502:SF132">
    <property type="entry name" value="POLYAMINE TRANSPORTER 2-RELATED"/>
    <property type="match status" value="1"/>
</dbReference>
<comment type="subcellular location">
    <subcellularLocation>
        <location evidence="1">Cell membrane</location>
        <topology evidence="1">Multi-pass membrane protein</topology>
    </subcellularLocation>
</comment>
<evidence type="ECO:0000256" key="4">
    <source>
        <dbReference type="ARBA" id="ARBA00022475"/>
    </source>
</evidence>
<evidence type="ECO:0000259" key="9">
    <source>
        <dbReference type="PROSITE" id="PS50850"/>
    </source>
</evidence>
<feature type="transmembrane region" description="Helical" evidence="8">
    <location>
        <begin position="163"/>
        <end position="184"/>
    </location>
</feature>
<organism evidence="10 11">
    <name type="scientific">Campylobacter suis</name>
    <dbReference type="NCBI Taxonomy" id="2790657"/>
    <lineage>
        <taxon>Bacteria</taxon>
        <taxon>Pseudomonadati</taxon>
        <taxon>Campylobacterota</taxon>
        <taxon>Epsilonproteobacteria</taxon>
        <taxon>Campylobacterales</taxon>
        <taxon>Campylobacteraceae</taxon>
        <taxon>Campylobacter</taxon>
    </lineage>
</organism>
<dbReference type="PROSITE" id="PS00216">
    <property type="entry name" value="SUGAR_TRANSPORT_1"/>
    <property type="match status" value="1"/>
</dbReference>
<comment type="caution">
    <text evidence="10">The sequence shown here is derived from an EMBL/GenBank/DDBJ whole genome shotgun (WGS) entry which is preliminary data.</text>
</comment>
<dbReference type="Gene3D" id="1.20.1720.10">
    <property type="entry name" value="Multidrug resistance protein D"/>
    <property type="match status" value="1"/>
</dbReference>